<sequence length="196" mass="21768">MFVVGSSNTQMVDELCQEYDGKINIAVYNSSKSSTVSGDTDIVNEVMQKLKKKSEEDDEPIFLRPLHVKCAYHSHHTEKSSIDLENALNGLTGTTHTTKLFSTVTGEVATDEQFVTASYWRENVRKPVLFQKAVRNAGLLNTINIFVEIGPKPVLRTHLSDSFAEGKAISLPSMNMNSESSCIMDSLAESQKWCES</sequence>
<dbReference type="SUPFAM" id="SSF55048">
    <property type="entry name" value="Probable ACP-binding domain of malonyl-CoA ACP transacylase"/>
    <property type="match status" value="1"/>
</dbReference>
<dbReference type="InterPro" id="IPR016035">
    <property type="entry name" value="Acyl_Trfase/lysoPLipase"/>
</dbReference>
<keyword evidence="1" id="KW-0808">Transferase</keyword>
<dbReference type="PANTHER" id="PTHR45681:SF8">
    <property type="entry name" value="CARRIER DOMAIN-CONTAINING PROTEIN"/>
    <property type="match status" value="1"/>
</dbReference>
<dbReference type="GO" id="GO:0016740">
    <property type="term" value="F:transferase activity"/>
    <property type="evidence" value="ECO:0007669"/>
    <property type="project" value="UniProtKB-KW"/>
</dbReference>
<dbReference type="OrthoDB" id="329835at2759"/>
<evidence type="ECO:0000256" key="1">
    <source>
        <dbReference type="ARBA" id="ARBA00022679"/>
    </source>
</evidence>
<dbReference type="SMART" id="SM00827">
    <property type="entry name" value="PKS_AT"/>
    <property type="match status" value="1"/>
</dbReference>
<evidence type="ECO:0000313" key="3">
    <source>
        <dbReference type="EMBL" id="CAG2238055.1"/>
    </source>
</evidence>
<feature type="domain" description="Malonyl-CoA:ACP transacylase (MAT)" evidence="2">
    <location>
        <begin position="1"/>
        <end position="178"/>
    </location>
</feature>
<dbReference type="Gene3D" id="3.40.366.10">
    <property type="entry name" value="Malonyl-Coenzyme A Acyl Carrier Protein, domain 2"/>
    <property type="match status" value="1"/>
</dbReference>
<dbReference type="InterPro" id="IPR001227">
    <property type="entry name" value="Ac_transferase_dom_sf"/>
</dbReference>
<comment type="caution">
    <text evidence="3">The sequence shown here is derived from an EMBL/GenBank/DDBJ whole genome shotgun (WGS) entry which is preliminary data.</text>
</comment>
<dbReference type="Proteomes" id="UP000683360">
    <property type="component" value="Unassembled WGS sequence"/>
</dbReference>
<evidence type="ECO:0000259" key="2">
    <source>
        <dbReference type="SMART" id="SM00827"/>
    </source>
</evidence>
<protein>
    <recommendedName>
        <fullName evidence="2">Malonyl-CoA:ACP transacylase (MAT) domain-containing protein</fullName>
    </recommendedName>
</protein>
<accession>A0A8S3U329</accession>
<evidence type="ECO:0000313" key="4">
    <source>
        <dbReference type="Proteomes" id="UP000683360"/>
    </source>
</evidence>
<name>A0A8S3U329_MYTED</name>
<dbReference type="InterPro" id="IPR016036">
    <property type="entry name" value="Malonyl_transacylase_ACP-bd"/>
</dbReference>
<gene>
    <name evidence="3" type="ORF">MEDL_50492</name>
</gene>
<dbReference type="InterPro" id="IPR050444">
    <property type="entry name" value="Polyketide_Synthase"/>
</dbReference>
<proteinExistence type="predicted"/>
<dbReference type="EMBL" id="CAJPWZ010002411">
    <property type="protein sequence ID" value="CAG2238055.1"/>
    <property type="molecule type" value="Genomic_DNA"/>
</dbReference>
<organism evidence="3 4">
    <name type="scientific">Mytilus edulis</name>
    <name type="common">Blue mussel</name>
    <dbReference type="NCBI Taxonomy" id="6550"/>
    <lineage>
        <taxon>Eukaryota</taxon>
        <taxon>Metazoa</taxon>
        <taxon>Spiralia</taxon>
        <taxon>Lophotrochozoa</taxon>
        <taxon>Mollusca</taxon>
        <taxon>Bivalvia</taxon>
        <taxon>Autobranchia</taxon>
        <taxon>Pteriomorphia</taxon>
        <taxon>Mytilida</taxon>
        <taxon>Mytiloidea</taxon>
        <taxon>Mytilidae</taxon>
        <taxon>Mytilinae</taxon>
        <taxon>Mytilus</taxon>
    </lineage>
</organism>
<dbReference type="AlphaFoldDB" id="A0A8S3U329"/>
<reference evidence="3" key="1">
    <citation type="submission" date="2021-03" db="EMBL/GenBank/DDBJ databases">
        <authorList>
            <person name="Bekaert M."/>
        </authorList>
    </citation>
    <scope>NUCLEOTIDE SEQUENCE</scope>
</reference>
<dbReference type="PANTHER" id="PTHR45681">
    <property type="entry name" value="POLYKETIDE SYNTHASE 44-RELATED"/>
    <property type="match status" value="1"/>
</dbReference>
<dbReference type="InterPro" id="IPR014043">
    <property type="entry name" value="Acyl_transferase_dom"/>
</dbReference>
<dbReference type="SUPFAM" id="SSF52151">
    <property type="entry name" value="FabD/lysophospholipase-like"/>
    <property type="match status" value="1"/>
</dbReference>
<keyword evidence="4" id="KW-1185">Reference proteome</keyword>
<dbReference type="Pfam" id="PF00698">
    <property type="entry name" value="Acyl_transf_1"/>
    <property type="match status" value="1"/>
</dbReference>